<comment type="caution">
    <text evidence="1">The sequence shown here is derived from an EMBL/GenBank/DDBJ whole genome shotgun (WGS) entry which is preliminary data.</text>
</comment>
<accession>A0AAD4DSV3</accession>
<dbReference type="Proteomes" id="UP001195769">
    <property type="component" value="Unassembled WGS sequence"/>
</dbReference>
<gene>
    <name evidence="1" type="ORF">F5891DRAFT_1176769</name>
</gene>
<organism evidence="1 2">
    <name type="scientific">Suillus fuscotomentosus</name>
    <dbReference type="NCBI Taxonomy" id="1912939"/>
    <lineage>
        <taxon>Eukaryota</taxon>
        <taxon>Fungi</taxon>
        <taxon>Dikarya</taxon>
        <taxon>Basidiomycota</taxon>
        <taxon>Agaricomycotina</taxon>
        <taxon>Agaricomycetes</taxon>
        <taxon>Agaricomycetidae</taxon>
        <taxon>Boletales</taxon>
        <taxon>Suillineae</taxon>
        <taxon>Suillaceae</taxon>
        <taxon>Suillus</taxon>
    </lineage>
</organism>
<protein>
    <submittedName>
        <fullName evidence="1">Uncharacterized protein</fullName>
    </submittedName>
</protein>
<dbReference type="GeneID" id="64660072"/>
<name>A0AAD4DSV3_9AGAM</name>
<evidence type="ECO:0000313" key="2">
    <source>
        <dbReference type="Proteomes" id="UP001195769"/>
    </source>
</evidence>
<proteinExistence type="predicted"/>
<reference evidence="1" key="1">
    <citation type="journal article" date="2020" name="New Phytol.">
        <title>Comparative genomics reveals dynamic genome evolution in host specialist ectomycorrhizal fungi.</title>
        <authorList>
            <person name="Lofgren L.A."/>
            <person name="Nguyen N.H."/>
            <person name="Vilgalys R."/>
            <person name="Ruytinx J."/>
            <person name="Liao H.L."/>
            <person name="Branco S."/>
            <person name="Kuo A."/>
            <person name="LaButti K."/>
            <person name="Lipzen A."/>
            <person name="Andreopoulos W."/>
            <person name="Pangilinan J."/>
            <person name="Riley R."/>
            <person name="Hundley H."/>
            <person name="Na H."/>
            <person name="Barry K."/>
            <person name="Grigoriev I.V."/>
            <person name="Stajich J.E."/>
            <person name="Kennedy P.G."/>
        </authorList>
    </citation>
    <scope>NUCLEOTIDE SEQUENCE</scope>
    <source>
        <strain evidence="1">FC203</strain>
    </source>
</reference>
<dbReference type="EMBL" id="JABBWK010000127">
    <property type="protein sequence ID" value="KAG1891649.1"/>
    <property type="molecule type" value="Genomic_DNA"/>
</dbReference>
<dbReference type="AlphaFoldDB" id="A0AAD4DSV3"/>
<evidence type="ECO:0000313" key="1">
    <source>
        <dbReference type="EMBL" id="KAG1891649.1"/>
    </source>
</evidence>
<keyword evidence="2" id="KW-1185">Reference proteome</keyword>
<sequence length="137" mass="15522">MQNGFQVGLRDHPDHHSLLPDPNNRQCLAHMPSTCQQMLTWLEHMRTTPEGARMRGVEEGKKEMRESLEKGTHNPSAAFNTINLHEAMEDECDSQWCVSSAIYVERMPTASTSSYHSALLYSIKQLLRMNANTIPPA</sequence>
<dbReference type="RefSeq" id="XP_041218125.1">
    <property type="nucleotide sequence ID" value="XM_041365774.1"/>
</dbReference>